<dbReference type="SUPFAM" id="SSF82185">
    <property type="entry name" value="Histone H3 K4-specific methyltransferase SET7/9 N-terminal domain"/>
    <property type="match status" value="1"/>
</dbReference>
<dbReference type="Gene3D" id="2.20.110.10">
    <property type="entry name" value="Histone H3 K4-specific methyltransferase SET7/9 N-terminal domain"/>
    <property type="match status" value="1"/>
</dbReference>
<comment type="caution">
    <text evidence="2">The sequence shown here is derived from an EMBL/GenBank/DDBJ whole genome shotgun (WGS) entry which is preliminary data.</text>
</comment>
<dbReference type="EMBL" id="JRHH01000001">
    <property type="protein sequence ID" value="KGD69333.1"/>
    <property type="molecule type" value="Genomic_DNA"/>
</dbReference>
<keyword evidence="1" id="KW-0812">Transmembrane</keyword>
<evidence type="ECO:0000313" key="3">
    <source>
        <dbReference type="Proteomes" id="UP000029554"/>
    </source>
</evidence>
<evidence type="ECO:0000313" key="2">
    <source>
        <dbReference type="EMBL" id="KGD69333.1"/>
    </source>
</evidence>
<accession>A0A095U3Z7</accession>
<gene>
    <name evidence="2" type="ORF">LG45_00710</name>
</gene>
<keyword evidence="1" id="KW-0472">Membrane</keyword>
<dbReference type="OrthoDB" id="1331719at2"/>
<evidence type="ECO:0000256" key="1">
    <source>
        <dbReference type="SAM" id="Phobius"/>
    </source>
</evidence>
<dbReference type="eggNOG" id="ENOG5032QKW">
    <property type="taxonomic scope" value="Bacteria"/>
</dbReference>
<dbReference type="AlphaFoldDB" id="A0A095U3Z7"/>
<dbReference type="Proteomes" id="UP000029554">
    <property type="component" value="Unassembled WGS sequence"/>
</dbReference>
<reference evidence="2 3" key="1">
    <citation type="submission" date="2014-09" db="EMBL/GenBank/DDBJ databases">
        <title>Whole Genome Shotgun of Flavobacterium aquatile LMG 4008.</title>
        <authorList>
            <person name="Gale A.N."/>
            <person name="Pipes S.E."/>
            <person name="Newman J.D."/>
        </authorList>
    </citation>
    <scope>NUCLEOTIDE SEQUENCE [LARGE SCALE GENOMIC DNA]</scope>
    <source>
        <strain evidence="2 3">LMG 4008</strain>
    </source>
</reference>
<proteinExistence type="predicted"/>
<keyword evidence="3" id="KW-1185">Reference proteome</keyword>
<organism evidence="2 3">
    <name type="scientific">Flavobacterium aquatile LMG 4008 = ATCC 11947</name>
    <dbReference type="NCBI Taxonomy" id="1453498"/>
    <lineage>
        <taxon>Bacteria</taxon>
        <taxon>Pseudomonadati</taxon>
        <taxon>Bacteroidota</taxon>
        <taxon>Flavobacteriia</taxon>
        <taxon>Flavobacteriales</taxon>
        <taxon>Flavobacteriaceae</taxon>
        <taxon>Flavobacterium</taxon>
    </lineage>
</organism>
<sequence>MAHLKKLNNKQIIIFIAAIVGIILCIKFFYIKNEVYILKQYNQAGQLIGTNEYIIRNGDTIMQGKFVNYNDKGVKISEGQFVDNDVYGNCKYFYGNGKIEEIHFRKNKDITLESKWNYPNGQLERYVMNTHFGEPIFIIKYDKRNIVHSYKGNPQLEIYQHKINIENHEVKQNNVSLKIGDTLKYSYIVANIPNAERSFTIENVGVQNAKTKRILKSIPPTQIDVKEVLIKKGVNTIRSIVKYEFKDKVTPVFIDTLSFDVNVN</sequence>
<evidence type="ECO:0008006" key="4">
    <source>
        <dbReference type="Google" id="ProtNLM"/>
    </source>
</evidence>
<protein>
    <recommendedName>
        <fullName evidence="4">MORN repeat protein</fullName>
    </recommendedName>
</protein>
<dbReference type="RefSeq" id="WP_035123429.1">
    <property type="nucleotide sequence ID" value="NZ_JRHH01000001.1"/>
</dbReference>
<keyword evidence="1" id="KW-1133">Transmembrane helix</keyword>
<name>A0A095U3Z7_9FLAO</name>
<feature type="transmembrane region" description="Helical" evidence="1">
    <location>
        <begin position="12"/>
        <end position="31"/>
    </location>
</feature>